<dbReference type="Gene3D" id="3.60.10.10">
    <property type="entry name" value="Endonuclease/exonuclease/phosphatase"/>
    <property type="match status" value="1"/>
</dbReference>
<dbReference type="InterPro" id="IPR005135">
    <property type="entry name" value="Endo/exonuclease/phosphatase"/>
</dbReference>
<organism evidence="3 4">
    <name type="scientific">Methylocucumis oryzae</name>
    <dbReference type="NCBI Taxonomy" id="1632867"/>
    <lineage>
        <taxon>Bacteria</taxon>
        <taxon>Pseudomonadati</taxon>
        <taxon>Pseudomonadota</taxon>
        <taxon>Gammaproteobacteria</taxon>
        <taxon>Methylococcales</taxon>
        <taxon>Methylococcaceae</taxon>
        <taxon>Methylocucumis</taxon>
    </lineage>
</organism>
<comment type="caution">
    <text evidence="3">The sequence shown here is derived from an EMBL/GenBank/DDBJ whole genome shotgun (WGS) entry which is preliminary data.</text>
</comment>
<dbReference type="PATRIC" id="fig|1632867.3.peg.3296"/>
<keyword evidence="4" id="KW-1185">Reference proteome</keyword>
<proteinExistence type="predicted"/>
<dbReference type="Pfam" id="PF03372">
    <property type="entry name" value="Exo_endo_phos"/>
    <property type="match status" value="1"/>
</dbReference>
<accession>A0A0F3ILL0</accession>
<feature type="domain" description="Endonuclease/exonuclease/phosphatase" evidence="2">
    <location>
        <begin position="254"/>
        <end position="492"/>
    </location>
</feature>
<dbReference type="PANTHER" id="PTHR14859">
    <property type="entry name" value="CALCOFLUOR WHITE HYPERSENSITIVE PROTEIN PRECURSOR"/>
    <property type="match status" value="1"/>
</dbReference>
<evidence type="ECO:0000259" key="2">
    <source>
        <dbReference type="Pfam" id="PF03372"/>
    </source>
</evidence>
<evidence type="ECO:0000313" key="3">
    <source>
        <dbReference type="EMBL" id="KJV07606.1"/>
    </source>
</evidence>
<sequence>MPEIQLLYVINVMNRKKSYVQQELTFYLLIENLGFHKSVDILWSGEDGVQQTLTATFHCSKNATHEFWCAKTLIKLDNEQSLAGNIEFVCRYRVNNTDYIANDNGKPYRSEADSGLRLFVDTPVFHIDYTPTIANKQNFLPITVAVSSTLPINQVTVHWTTDNWLTTRKTQCLFKHRYWDKEHNSNARNPNQYHVSIWHTWLRLGQTFRIHYCISAETTQEELVYWDNNDGANYTLAHEPLKVMILNLHCYQEDNQDAKLTQIAKAIDELDVDVVCFQEVAEPWNNGDGDWEQNAAKLINQRLPTPYHVANDFSHLGFERYREGVALLSRYPIIHSEARYVSDSEDTYNIHSRKVVMAQIDIPHIGFVNFFTAHLSWPENGFANQFNRLNDWASALHQAPVVASLLCGDFNIAQTSDSYQQVIEQYQYIDQYAQANTDNPLPYGPITHPYRQINPATDYRIDYIFAHPLSELAATQAYKVFTERDYGRVSDHYGYFFVFEPLSLKVKKC</sequence>
<dbReference type="Pfam" id="PF03370">
    <property type="entry name" value="CBM_21"/>
    <property type="match status" value="1"/>
</dbReference>
<dbReference type="PANTHER" id="PTHR14859:SF1">
    <property type="entry name" value="PGAP2-INTERACTING PROTEIN"/>
    <property type="match status" value="1"/>
</dbReference>
<keyword evidence="3" id="KW-0255">Endonuclease</keyword>
<name>A0A0F3ILL0_9GAMM</name>
<feature type="domain" description="CBM21" evidence="1">
    <location>
        <begin position="137"/>
        <end position="236"/>
    </location>
</feature>
<dbReference type="OrthoDB" id="9812537at2"/>
<dbReference type="InterPro" id="IPR038175">
    <property type="entry name" value="CBM21_dom_sf"/>
</dbReference>
<reference evidence="4" key="1">
    <citation type="submission" date="2015-03" db="EMBL/GenBank/DDBJ databases">
        <title>Draft genome sequence of a novel methanotroph (Sn10-6) isolated from flooded ricefield rhizosphere in India.</title>
        <authorList>
            <person name="Pandit P.S."/>
            <person name="Pore S.D."/>
            <person name="Arora P."/>
            <person name="Kapse N.G."/>
            <person name="Dhakephalkar P.K."/>
            <person name="Rahalkar M.C."/>
        </authorList>
    </citation>
    <scope>NUCLEOTIDE SEQUENCE [LARGE SCALE GENOMIC DNA]</scope>
    <source>
        <strain evidence="4">Sn10-6</strain>
    </source>
</reference>
<keyword evidence="3" id="KW-0540">Nuclease</keyword>
<dbReference type="InterPro" id="IPR036691">
    <property type="entry name" value="Endo/exonu/phosph_ase_sf"/>
</dbReference>
<evidence type="ECO:0000259" key="1">
    <source>
        <dbReference type="Pfam" id="PF03370"/>
    </source>
</evidence>
<dbReference type="SUPFAM" id="SSF56219">
    <property type="entry name" value="DNase I-like"/>
    <property type="match status" value="1"/>
</dbReference>
<dbReference type="RefSeq" id="WP_045778220.1">
    <property type="nucleotide sequence ID" value="NZ_LAJX01000027.1"/>
</dbReference>
<gene>
    <name evidence="3" type="ORF">VZ94_03730</name>
</gene>
<keyword evidence="3" id="KW-0378">Hydrolase</keyword>
<dbReference type="InterPro" id="IPR051916">
    <property type="entry name" value="GPI-anchor_lipid_remodeler"/>
</dbReference>
<evidence type="ECO:0000313" key="4">
    <source>
        <dbReference type="Proteomes" id="UP000033684"/>
    </source>
</evidence>
<dbReference type="GO" id="GO:0006506">
    <property type="term" value="P:GPI anchor biosynthetic process"/>
    <property type="evidence" value="ECO:0007669"/>
    <property type="project" value="TreeGrafter"/>
</dbReference>
<dbReference type="GO" id="GO:0016020">
    <property type="term" value="C:membrane"/>
    <property type="evidence" value="ECO:0007669"/>
    <property type="project" value="GOC"/>
</dbReference>
<dbReference type="GO" id="GO:0004519">
    <property type="term" value="F:endonuclease activity"/>
    <property type="evidence" value="ECO:0007669"/>
    <property type="project" value="UniProtKB-KW"/>
</dbReference>
<protein>
    <submittedName>
        <fullName evidence="3">Endonuclease</fullName>
    </submittedName>
</protein>
<reference evidence="3 4" key="2">
    <citation type="journal article" date="2016" name="Microb. Ecol.">
        <title>Genome Characteristics of a Novel Type I Methanotroph (Sn10-6) Isolated from a Flooded Indian Rice Field.</title>
        <authorList>
            <person name="Rahalkar M.C."/>
            <person name="Pandit P.S."/>
            <person name="Dhakephalkar P.K."/>
            <person name="Pore S."/>
            <person name="Arora P."/>
            <person name="Kapse N."/>
        </authorList>
    </citation>
    <scope>NUCLEOTIDE SEQUENCE [LARGE SCALE GENOMIC DNA]</scope>
    <source>
        <strain evidence="3 4">Sn10-6</strain>
    </source>
</reference>
<dbReference type="Proteomes" id="UP000033684">
    <property type="component" value="Unassembled WGS sequence"/>
</dbReference>
<dbReference type="InterPro" id="IPR005036">
    <property type="entry name" value="CBM21_dom"/>
</dbReference>
<dbReference type="Gene3D" id="2.60.40.2440">
    <property type="entry name" value="Carbohydrate binding type-21 domain"/>
    <property type="match status" value="2"/>
</dbReference>
<dbReference type="AlphaFoldDB" id="A0A0F3ILL0"/>
<dbReference type="EMBL" id="LAJX01000027">
    <property type="protein sequence ID" value="KJV07606.1"/>
    <property type="molecule type" value="Genomic_DNA"/>
</dbReference>